<dbReference type="InterPro" id="IPR050641">
    <property type="entry name" value="RIFMO-like"/>
</dbReference>
<accession>A0AAN6IKU1</accession>
<dbReference type="Pfam" id="PF21274">
    <property type="entry name" value="Rng_hyd_C"/>
    <property type="match status" value="1"/>
</dbReference>
<evidence type="ECO:0000256" key="2">
    <source>
        <dbReference type="ARBA" id="ARBA00022827"/>
    </source>
</evidence>
<evidence type="ECO:0000256" key="3">
    <source>
        <dbReference type="ARBA" id="ARBA00023002"/>
    </source>
</evidence>
<reference evidence="5" key="1">
    <citation type="journal article" date="2022" name="bioRxiv">
        <title>Deciphering the potential niche of two novel black yeast fungi from a biological soil crust based on their genomes, phenotypes, and melanin regulation.</title>
        <authorList>
            <consortium name="DOE Joint Genome Institute"/>
            <person name="Carr E.C."/>
            <person name="Barton Q."/>
            <person name="Grambo S."/>
            <person name="Sullivan M."/>
            <person name="Renfro C.M."/>
            <person name="Kuo A."/>
            <person name="Pangilinan J."/>
            <person name="Lipzen A."/>
            <person name="Keymanesh K."/>
            <person name="Savage E."/>
            <person name="Barry K."/>
            <person name="Grigoriev I.V."/>
            <person name="Riekhof W.R."/>
            <person name="Harris S.S."/>
        </authorList>
    </citation>
    <scope>NUCLEOTIDE SEQUENCE</scope>
    <source>
        <strain evidence="5">JF 03-4F</strain>
    </source>
</reference>
<name>A0AAN6IKU1_9EURO</name>
<dbReference type="GO" id="GO:0071949">
    <property type="term" value="F:FAD binding"/>
    <property type="evidence" value="ECO:0007669"/>
    <property type="project" value="InterPro"/>
</dbReference>
<dbReference type="PANTHER" id="PTHR43004:SF8">
    <property type="entry name" value="FAD-BINDING DOMAIN-CONTAINING PROTEIN-RELATED"/>
    <property type="match status" value="1"/>
</dbReference>
<dbReference type="Gene3D" id="3.40.30.120">
    <property type="match status" value="1"/>
</dbReference>
<evidence type="ECO:0000259" key="4">
    <source>
        <dbReference type="Pfam" id="PF01494"/>
    </source>
</evidence>
<evidence type="ECO:0000256" key="1">
    <source>
        <dbReference type="ARBA" id="ARBA00022630"/>
    </source>
</evidence>
<dbReference type="AlphaFoldDB" id="A0AAN6IKU1"/>
<keyword evidence="3" id="KW-0560">Oxidoreductase</keyword>
<dbReference type="GO" id="GO:0016709">
    <property type="term" value="F:oxidoreductase activity, acting on paired donors, with incorporation or reduction of molecular oxygen, NAD(P)H as one donor, and incorporation of one atom of oxygen"/>
    <property type="evidence" value="ECO:0007669"/>
    <property type="project" value="UniProtKB-ARBA"/>
</dbReference>
<evidence type="ECO:0000313" key="5">
    <source>
        <dbReference type="EMBL" id="KAI1618894.1"/>
    </source>
</evidence>
<dbReference type="Proteomes" id="UP001203852">
    <property type="component" value="Unassembled WGS sequence"/>
</dbReference>
<proteinExistence type="predicted"/>
<dbReference type="SUPFAM" id="SSF51905">
    <property type="entry name" value="FAD/NAD(P)-binding domain"/>
    <property type="match status" value="1"/>
</dbReference>
<dbReference type="InterPro" id="IPR002938">
    <property type="entry name" value="FAD-bd"/>
</dbReference>
<feature type="domain" description="FAD-binding" evidence="4">
    <location>
        <begin position="98"/>
        <end position="483"/>
    </location>
</feature>
<dbReference type="Gene3D" id="3.30.9.10">
    <property type="entry name" value="D-Amino Acid Oxidase, subunit A, domain 2"/>
    <property type="match status" value="1"/>
</dbReference>
<dbReference type="PRINTS" id="PR00420">
    <property type="entry name" value="RNGMNOXGNASE"/>
</dbReference>
<comment type="caution">
    <text evidence="5">The sequence shown here is derived from an EMBL/GenBank/DDBJ whole genome shotgun (WGS) entry which is preliminary data.</text>
</comment>
<evidence type="ECO:0000313" key="6">
    <source>
        <dbReference type="Proteomes" id="UP001203852"/>
    </source>
</evidence>
<keyword evidence="2" id="KW-0274">FAD</keyword>
<keyword evidence="6" id="KW-1185">Reference proteome</keyword>
<dbReference type="PANTHER" id="PTHR43004">
    <property type="entry name" value="TRK SYSTEM POTASSIUM UPTAKE PROTEIN"/>
    <property type="match status" value="1"/>
</dbReference>
<organism evidence="5 6">
    <name type="scientific">Exophiala viscosa</name>
    <dbReference type="NCBI Taxonomy" id="2486360"/>
    <lineage>
        <taxon>Eukaryota</taxon>
        <taxon>Fungi</taxon>
        <taxon>Dikarya</taxon>
        <taxon>Ascomycota</taxon>
        <taxon>Pezizomycotina</taxon>
        <taxon>Eurotiomycetes</taxon>
        <taxon>Chaetothyriomycetidae</taxon>
        <taxon>Chaetothyriales</taxon>
        <taxon>Herpotrichiellaceae</taxon>
        <taxon>Exophiala</taxon>
    </lineage>
</organism>
<sequence>MANLPSHSLVAPLRTSLAWSLARSSHLLSRHSKVLCRSICTSQRRFDKTPTTIHSRNGASNTRNLIAASSSAHVNKLSNGTARRTFASVQTSQEPTLETEFLVVGAGPAGAALACFLTSYGLKGVMISTAPGTANTPRAHITNMAALECLRDIGLDKDLEALASKGDEHMIHTRWCHSMAGEEYARIHSWGNGPDRKVNEDARLQIFRPSTDFPIQGEYETASPCGPMDLPQTQLEPVLVRYATMNGFKTRFDTTLLSFETDSDTGLITANIRDNLSGQEYQVRTKYLFGADGARSQVVKQLDLPLSVKPGQGMAINVLVKADLSHLVEHRRGNLHWVMQPDKEHPDFGWMGIVRMVKPWNEWMFILFPTRECDFQISPSKEEYLQRVRDFIGDDTPAEILDVSKWFINEIVAEEYSQGNIYCMGDAVHRHPPFNGLGSNTCIQDAFNLAWKVAYVHRGLADPSLLSSYSTERQPVGRQIITRANDGFREHFNVWQALGMLSEDVESRKQVLAELTAPTPTGRERRQAFQAAISNTCHEFHGLGVEMNQVYSGPGVYSADEAVPFKHSGPAAEDPVLYYEKSTYPGCRLPHVWLNTTTPTEPKSTIDLAGHGAFTLFTGIGGEHWREAAKKVSAELGVPVEVHSIGFREEWEDVYFDWERVRGVEESGAVLVRPDRYVGWRAPTVLESEEACESKLSTVLASILGRKTS</sequence>
<dbReference type="Pfam" id="PF01494">
    <property type="entry name" value="FAD_binding_3"/>
    <property type="match status" value="1"/>
</dbReference>
<dbReference type="Gene3D" id="3.50.50.60">
    <property type="entry name" value="FAD/NAD(P)-binding domain"/>
    <property type="match status" value="1"/>
</dbReference>
<dbReference type="InterPro" id="IPR036188">
    <property type="entry name" value="FAD/NAD-bd_sf"/>
</dbReference>
<gene>
    <name evidence="5" type="ORF">EDD36DRAFT_44826</name>
</gene>
<dbReference type="EMBL" id="MU404350">
    <property type="protein sequence ID" value="KAI1618894.1"/>
    <property type="molecule type" value="Genomic_DNA"/>
</dbReference>
<protein>
    <submittedName>
        <fullName evidence="5">FAD binding domain-containing protein</fullName>
    </submittedName>
</protein>
<keyword evidence="1" id="KW-0285">Flavoprotein</keyword>